<dbReference type="EMBL" id="PPGH01000013">
    <property type="protein sequence ID" value="PQJ97436.1"/>
    <property type="molecule type" value="Genomic_DNA"/>
</dbReference>
<dbReference type="AlphaFoldDB" id="A0A2S7XUV8"/>
<evidence type="ECO:0000313" key="3">
    <source>
        <dbReference type="Proteomes" id="UP000239936"/>
    </source>
</evidence>
<proteinExistence type="predicted"/>
<keyword evidence="3" id="KW-1185">Reference proteome</keyword>
<name>A0A2S7XUV8_9GAMM</name>
<reference evidence="2 3" key="1">
    <citation type="submission" date="2018-01" db="EMBL/GenBank/DDBJ databases">
        <title>The complete genome sequence of Chromatium okenii LaCa, a purple sulfur bacterium with a turbulent life.</title>
        <authorList>
            <person name="Luedin S.M."/>
            <person name="Liechti N."/>
            <person name="Storelli N."/>
            <person name="Danza F."/>
            <person name="Wittwer M."/>
            <person name="Pothier J.F."/>
            <person name="Tonolla M.A."/>
        </authorList>
    </citation>
    <scope>NUCLEOTIDE SEQUENCE [LARGE SCALE GENOMIC DNA]</scope>
    <source>
        <strain evidence="2 3">LaCa</strain>
    </source>
</reference>
<dbReference type="Proteomes" id="UP000239936">
    <property type="component" value="Unassembled WGS sequence"/>
</dbReference>
<gene>
    <name evidence="2" type="ORF">CXB77_02430</name>
    <name evidence="1" type="ORF">CXB77_02795</name>
</gene>
<dbReference type="EMBL" id="PPGH01000015">
    <property type="protein sequence ID" value="PQJ97287.1"/>
    <property type="molecule type" value="Genomic_DNA"/>
</dbReference>
<accession>A0A2S7XUV8</accession>
<evidence type="ECO:0000313" key="1">
    <source>
        <dbReference type="EMBL" id="PQJ97287.1"/>
    </source>
</evidence>
<protein>
    <recommendedName>
        <fullName evidence="4">Glycine zipper family protein</fullName>
    </recommendedName>
</protein>
<sequence length="543" mass="58253">MSGFLLFTITFNRSSNMTQDTSATNDFELLNDEQVQQQHANQLAVQVFQGEENAKTTGNLITKFVDSYSRQRHELPLNDWLTSEFRLYPTIWQDETEIVTTANEIIVSVTAANEAKTALYTHLDKGKSRDSWLAQRLEMGAKQAGVVNVGEYAAGIDRALTDANDQFRGRVFNQDGTISTNPHLHGLLAESEIANQFNIRATTTGSKIRAEVLNETGWNSHDIVLKDAAGKPLENIQVKSYADTNQLIKNLKDHEGYPEGTTIVVHEEQVQRVQEEFPDRKVTSKIEVDDVAVDMPSREELKQLQEDAQRDAEIREYEWSEVNRMNVAKAIGKQALVGAAITAGMQGARILGRRIWNSITGKENPSANEDLQEFFESSVKSGANVGVQVAVSGAVVVAAKNGWLGALLKNTPAGHIANIVYVGMENAKVLFKFATGQLSGEEALDAAGNVSCSAIGGLMGAGLGAAKGATLGAVFGPIGIAVGGFIGGVVGGMAGSTIGEAVYAGGKAIVKTAVSVVKSIAEGVKDVVTSVASALNPLNWFGW</sequence>
<evidence type="ECO:0000313" key="2">
    <source>
        <dbReference type="EMBL" id="PQJ97436.1"/>
    </source>
</evidence>
<dbReference type="OrthoDB" id="6830434at2"/>
<organism evidence="2 3">
    <name type="scientific">Chromatium okenii</name>
    <dbReference type="NCBI Taxonomy" id="61644"/>
    <lineage>
        <taxon>Bacteria</taxon>
        <taxon>Pseudomonadati</taxon>
        <taxon>Pseudomonadota</taxon>
        <taxon>Gammaproteobacteria</taxon>
        <taxon>Chromatiales</taxon>
        <taxon>Chromatiaceae</taxon>
        <taxon>Chromatium</taxon>
    </lineage>
</organism>
<evidence type="ECO:0008006" key="4">
    <source>
        <dbReference type="Google" id="ProtNLM"/>
    </source>
</evidence>
<comment type="caution">
    <text evidence="2">The sequence shown here is derived from an EMBL/GenBank/DDBJ whole genome shotgun (WGS) entry which is preliminary data.</text>
</comment>